<protein>
    <submittedName>
        <fullName evidence="1">Uncharacterized protein</fullName>
    </submittedName>
</protein>
<dbReference type="AlphaFoldDB" id="A0A4T0LNQ9"/>
<evidence type="ECO:0000313" key="1">
    <source>
        <dbReference type="EMBL" id="TIC29926.1"/>
    </source>
</evidence>
<reference evidence="4 5" key="1">
    <citation type="submission" date="2019-03" db="EMBL/GenBank/DDBJ databases">
        <title>Sequencing 25 genomes of Wallemia mellicola.</title>
        <authorList>
            <person name="Gostincar C."/>
        </authorList>
    </citation>
    <scope>NUCLEOTIDE SEQUENCE [LARGE SCALE GENOMIC DNA]</scope>
    <source>
        <strain evidence="3 6">EXF-1274</strain>
        <strain evidence="2 4">EXF-1277</strain>
        <strain evidence="1 5">EXF-8738</strain>
    </source>
</reference>
<accession>A0A4T0LNQ9</accession>
<name>A0A4T0LNQ9_9BASI</name>
<dbReference type="Proteomes" id="UP000305362">
    <property type="component" value="Unassembled WGS sequence"/>
</dbReference>
<evidence type="ECO:0000313" key="3">
    <source>
        <dbReference type="EMBL" id="TIC64272.1"/>
    </source>
</evidence>
<comment type="caution">
    <text evidence="1">The sequence shown here is derived from an EMBL/GenBank/DDBJ whole genome shotgun (WGS) entry which is preliminary data.</text>
</comment>
<evidence type="ECO:0000313" key="4">
    <source>
        <dbReference type="Proteomes" id="UP000305362"/>
    </source>
</evidence>
<dbReference type="Proteomes" id="UP000309601">
    <property type="component" value="Unassembled WGS sequence"/>
</dbReference>
<gene>
    <name evidence="3" type="ORF">E3Q02_02662</name>
    <name evidence="2" type="ORF">E3Q03_03016</name>
    <name evidence="1" type="ORF">E3Q10_02358</name>
</gene>
<dbReference type="EMBL" id="SPRO01000022">
    <property type="protein sequence ID" value="TIC29926.1"/>
    <property type="molecule type" value="Genomic_DNA"/>
</dbReference>
<dbReference type="EMBL" id="SPRV01000036">
    <property type="protein sequence ID" value="TIC60734.1"/>
    <property type="molecule type" value="Genomic_DNA"/>
</dbReference>
<dbReference type="EMBL" id="SPRW01000029">
    <property type="protein sequence ID" value="TIC64272.1"/>
    <property type="molecule type" value="Genomic_DNA"/>
</dbReference>
<organism evidence="1 5">
    <name type="scientific">Wallemia mellicola</name>
    <dbReference type="NCBI Taxonomy" id="1708541"/>
    <lineage>
        <taxon>Eukaryota</taxon>
        <taxon>Fungi</taxon>
        <taxon>Dikarya</taxon>
        <taxon>Basidiomycota</taxon>
        <taxon>Wallemiomycotina</taxon>
        <taxon>Wallemiomycetes</taxon>
        <taxon>Wallemiales</taxon>
        <taxon>Wallemiaceae</taxon>
        <taxon>Wallemia</taxon>
    </lineage>
</organism>
<dbReference type="Proteomes" id="UP000305647">
    <property type="component" value="Unassembled WGS sequence"/>
</dbReference>
<proteinExistence type="predicted"/>
<evidence type="ECO:0000313" key="2">
    <source>
        <dbReference type="EMBL" id="TIC60734.1"/>
    </source>
</evidence>
<sequence length="410" mass="47419">MLTQTASHMAYHKQIYDSPRMIEDENTLNQTENGSRAYTSRVQDADRIASPKVDQVDVMRLFSTQVEMMNIITKTTTRNEELQQIIRDLLRKDNEKDVKIKDLEISFNEKIEEERRNSAKIAETSAKCYNDLILEFDIIKQDKDTKKGVDESIAKAVHDAKEQVKLQELRNDSFIISTISHLEKVDKNIENLLASNLNEVQRKEKGSEINSSVIGKQDALRDDFKSRLDRHNLEIRRIDQTIVSQNESLKKRVEDLTMREQKREENDKLFRQAIDAFVTSSSRFAQDVEGVKRGMAQVQTQVSDLIYKDNYLNDRLSSIVSKVDNTSSSQSRQNDYLKNQITTHSRELKRLMLERASDADMSLKDVRDKIEFLKGRVIALDKVVNDSLRNITIHPAYEINSIRTVSEDGM</sequence>
<evidence type="ECO:0000313" key="5">
    <source>
        <dbReference type="Proteomes" id="UP000305647"/>
    </source>
</evidence>
<evidence type="ECO:0000313" key="6">
    <source>
        <dbReference type="Proteomes" id="UP000309601"/>
    </source>
</evidence>
<dbReference type="OrthoDB" id="10684250at2759"/>